<protein>
    <submittedName>
        <fullName evidence="11">Diacylglycerol kinase</fullName>
    </submittedName>
</protein>
<keyword evidence="8" id="KW-1208">Phospholipid metabolism</keyword>
<dbReference type="GO" id="GO:0008654">
    <property type="term" value="P:phospholipid biosynthetic process"/>
    <property type="evidence" value="ECO:0007669"/>
    <property type="project" value="UniProtKB-KW"/>
</dbReference>
<dbReference type="InterPro" id="IPR016064">
    <property type="entry name" value="NAD/diacylglycerol_kinase_sf"/>
</dbReference>
<feature type="domain" description="DAGKc" evidence="10">
    <location>
        <begin position="27"/>
        <end position="158"/>
    </location>
</feature>
<dbReference type="OrthoDB" id="3171056at2"/>
<evidence type="ECO:0000256" key="4">
    <source>
        <dbReference type="ARBA" id="ARBA00022741"/>
    </source>
</evidence>
<comment type="cofactor">
    <cofactor evidence="1">
        <name>Mg(2+)</name>
        <dbReference type="ChEBI" id="CHEBI:18420"/>
    </cofactor>
</comment>
<evidence type="ECO:0000256" key="6">
    <source>
        <dbReference type="ARBA" id="ARBA00022840"/>
    </source>
</evidence>
<evidence type="ECO:0000313" key="11">
    <source>
        <dbReference type="EMBL" id="TNU74141.1"/>
    </source>
</evidence>
<evidence type="ECO:0000256" key="3">
    <source>
        <dbReference type="ARBA" id="ARBA00022679"/>
    </source>
</evidence>
<dbReference type="AlphaFoldDB" id="A0A5C5BE03"/>
<dbReference type="SMART" id="SM00046">
    <property type="entry name" value="DAGKc"/>
    <property type="match status" value="1"/>
</dbReference>
<dbReference type="Pfam" id="PF00781">
    <property type="entry name" value="DAGK_cat"/>
    <property type="match status" value="1"/>
</dbReference>
<evidence type="ECO:0000256" key="2">
    <source>
        <dbReference type="ARBA" id="ARBA00005983"/>
    </source>
</evidence>
<keyword evidence="3" id="KW-0808">Transferase</keyword>
<proteinExistence type="inferred from homology"/>
<evidence type="ECO:0000313" key="12">
    <source>
        <dbReference type="Proteomes" id="UP000313849"/>
    </source>
</evidence>
<reference evidence="11 12" key="1">
    <citation type="submission" date="2019-06" db="EMBL/GenBank/DDBJ databases">
        <title>Draft genome sequence of Miniimonas arenae KCTC 19750T isolated from sea sand.</title>
        <authorList>
            <person name="Park S.-J."/>
        </authorList>
    </citation>
    <scope>NUCLEOTIDE SEQUENCE [LARGE SCALE GENOMIC DNA]</scope>
    <source>
        <strain evidence="11 12">KCTC 19750</strain>
    </source>
</reference>
<keyword evidence="7" id="KW-0443">Lipid metabolism</keyword>
<dbReference type="InterPro" id="IPR045540">
    <property type="entry name" value="YegS/DAGK_C"/>
</dbReference>
<dbReference type="InterPro" id="IPR017438">
    <property type="entry name" value="ATP-NAD_kinase_N"/>
</dbReference>
<comment type="caution">
    <text evidence="11">The sequence shown here is derived from an EMBL/GenBank/DDBJ whole genome shotgun (WGS) entry which is preliminary data.</text>
</comment>
<dbReference type="PANTHER" id="PTHR12358">
    <property type="entry name" value="SPHINGOSINE KINASE"/>
    <property type="match status" value="1"/>
</dbReference>
<dbReference type="GO" id="GO:0005524">
    <property type="term" value="F:ATP binding"/>
    <property type="evidence" value="ECO:0007669"/>
    <property type="project" value="UniProtKB-KW"/>
</dbReference>
<dbReference type="PROSITE" id="PS50146">
    <property type="entry name" value="DAGK"/>
    <property type="match status" value="1"/>
</dbReference>
<gene>
    <name evidence="11" type="ORF">FH969_07830</name>
</gene>
<evidence type="ECO:0000256" key="9">
    <source>
        <dbReference type="SAM" id="MobiDB-lite"/>
    </source>
</evidence>
<dbReference type="Gene3D" id="2.60.200.40">
    <property type="match status" value="1"/>
</dbReference>
<evidence type="ECO:0000256" key="5">
    <source>
        <dbReference type="ARBA" id="ARBA00022777"/>
    </source>
</evidence>
<name>A0A5C5BE03_9MICO</name>
<feature type="region of interest" description="Disordered" evidence="9">
    <location>
        <begin position="1"/>
        <end position="29"/>
    </location>
</feature>
<comment type="similarity">
    <text evidence="2">Belongs to the diacylglycerol/lipid kinase family.</text>
</comment>
<keyword evidence="7" id="KW-0594">Phospholipid biosynthesis</keyword>
<keyword evidence="6" id="KW-0067">ATP-binding</keyword>
<organism evidence="11 12">
    <name type="scientific">Miniimonas arenae</name>
    <dbReference type="NCBI Taxonomy" id="676201"/>
    <lineage>
        <taxon>Bacteria</taxon>
        <taxon>Bacillati</taxon>
        <taxon>Actinomycetota</taxon>
        <taxon>Actinomycetes</taxon>
        <taxon>Micrococcales</taxon>
        <taxon>Beutenbergiaceae</taxon>
        <taxon>Miniimonas</taxon>
    </lineage>
</organism>
<sequence length="344" mass="36451">MATLPPMRAPRPVPVPRPTLEDDGTPRPVGPAAFVINPIKVPDVEALETAARTISRELGLPDPLIFHTTVADPGVGQATEALESGASVVVAAGGDGTVRSVATALAGGDIPMALIPAGTGNLLARNLDLPVDGHFPLVRTALTGREMEMDLGWLTAVPADSDPGAEGYPEHLFLVMAGAGFDAQMVAGADDALKRRIGWVAYFFAGVRHLHARRTRLALQVGNGAWQALRVRTLLFANCGRLPAGIVLLPDADLDDGYLDVAAIDTRGGLIGWASLLWRVLLQGIGVRHTVLYNPSSIEFFRGRSISVQLDKPEPVQVDGDLVGEAVEVHVRVQAGGLRVRVRR</sequence>
<dbReference type="GO" id="GO:0016301">
    <property type="term" value="F:kinase activity"/>
    <property type="evidence" value="ECO:0007669"/>
    <property type="project" value="UniProtKB-KW"/>
</dbReference>
<evidence type="ECO:0000259" key="10">
    <source>
        <dbReference type="PROSITE" id="PS50146"/>
    </source>
</evidence>
<keyword evidence="12" id="KW-1185">Reference proteome</keyword>
<evidence type="ECO:0000256" key="7">
    <source>
        <dbReference type="ARBA" id="ARBA00023209"/>
    </source>
</evidence>
<evidence type="ECO:0000256" key="1">
    <source>
        <dbReference type="ARBA" id="ARBA00001946"/>
    </source>
</evidence>
<keyword evidence="5 11" id="KW-0418">Kinase</keyword>
<keyword evidence="4" id="KW-0547">Nucleotide-binding</keyword>
<dbReference type="InterPro" id="IPR001206">
    <property type="entry name" value="Diacylglycerol_kinase_cat_dom"/>
</dbReference>
<dbReference type="GO" id="GO:0005886">
    <property type="term" value="C:plasma membrane"/>
    <property type="evidence" value="ECO:0007669"/>
    <property type="project" value="TreeGrafter"/>
</dbReference>
<dbReference type="Proteomes" id="UP000313849">
    <property type="component" value="Unassembled WGS sequence"/>
</dbReference>
<feature type="compositionally biased region" description="Pro residues" evidence="9">
    <location>
        <begin position="7"/>
        <end position="17"/>
    </location>
</feature>
<dbReference type="Gene3D" id="3.40.50.10330">
    <property type="entry name" value="Probable inorganic polyphosphate/atp-NAD kinase, domain 1"/>
    <property type="match status" value="1"/>
</dbReference>
<dbReference type="PANTHER" id="PTHR12358:SF106">
    <property type="entry name" value="LIPID KINASE YEGS"/>
    <property type="match status" value="1"/>
</dbReference>
<dbReference type="Pfam" id="PF19279">
    <property type="entry name" value="YegS_C"/>
    <property type="match status" value="1"/>
</dbReference>
<keyword evidence="7" id="KW-0444">Lipid biosynthesis</keyword>
<dbReference type="InterPro" id="IPR050187">
    <property type="entry name" value="Lipid_Phosphate_FormReg"/>
</dbReference>
<dbReference type="SUPFAM" id="SSF111331">
    <property type="entry name" value="NAD kinase/diacylglycerol kinase-like"/>
    <property type="match status" value="1"/>
</dbReference>
<evidence type="ECO:0000256" key="8">
    <source>
        <dbReference type="ARBA" id="ARBA00023264"/>
    </source>
</evidence>
<accession>A0A5C5BE03</accession>
<dbReference type="EMBL" id="VENP01000024">
    <property type="protein sequence ID" value="TNU74141.1"/>
    <property type="molecule type" value="Genomic_DNA"/>
</dbReference>